<accession>A0A9P0BDF6</accession>
<feature type="region of interest" description="Disordered" evidence="2">
    <location>
        <begin position="36"/>
        <end position="70"/>
    </location>
</feature>
<evidence type="ECO:0000256" key="1">
    <source>
        <dbReference type="SAM" id="Coils"/>
    </source>
</evidence>
<organism evidence="3 4">
    <name type="scientific">Brassicogethes aeneus</name>
    <name type="common">Rape pollen beetle</name>
    <name type="synonym">Meligethes aeneus</name>
    <dbReference type="NCBI Taxonomy" id="1431903"/>
    <lineage>
        <taxon>Eukaryota</taxon>
        <taxon>Metazoa</taxon>
        <taxon>Ecdysozoa</taxon>
        <taxon>Arthropoda</taxon>
        <taxon>Hexapoda</taxon>
        <taxon>Insecta</taxon>
        <taxon>Pterygota</taxon>
        <taxon>Neoptera</taxon>
        <taxon>Endopterygota</taxon>
        <taxon>Coleoptera</taxon>
        <taxon>Polyphaga</taxon>
        <taxon>Cucujiformia</taxon>
        <taxon>Nitidulidae</taxon>
        <taxon>Meligethinae</taxon>
        <taxon>Brassicogethes</taxon>
    </lineage>
</organism>
<dbReference type="EMBL" id="OV121140">
    <property type="protein sequence ID" value="CAH0563340.1"/>
    <property type="molecule type" value="Genomic_DNA"/>
</dbReference>
<reference evidence="3" key="1">
    <citation type="submission" date="2021-12" db="EMBL/GenBank/DDBJ databases">
        <authorList>
            <person name="King R."/>
        </authorList>
    </citation>
    <scope>NUCLEOTIDE SEQUENCE</scope>
</reference>
<keyword evidence="1" id="KW-0175">Coiled coil</keyword>
<feature type="coiled-coil region" evidence="1">
    <location>
        <begin position="525"/>
        <end position="556"/>
    </location>
</feature>
<proteinExistence type="predicted"/>
<evidence type="ECO:0000256" key="2">
    <source>
        <dbReference type="SAM" id="MobiDB-lite"/>
    </source>
</evidence>
<name>A0A9P0BDF6_BRAAE</name>
<protein>
    <submittedName>
        <fullName evidence="3">Uncharacterized protein</fullName>
    </submittedName>
</protein>
<dbReference type="OrthoDB" id="8193942at2759"/>
<gene>
    <name evidence="3" type="ORF">MELIAE_LOCUS12189</name>
</gene>
<evidence type="ECO:0000313" key="4">
    <source>
        <dbReference type="Proteomes" id="UP001154078"/>
    </source>
</evidence>
<dbReference type="AlphaFoldDB" id="A0A9P0BDF6"/>
<sequence length="706" mass="81861">MEGLKSTILKQDIALAKKLQNVGNWKKRLNFNDDELRERQKSKFHGHPRAIDESEEESDPSPPTPSSSVSSINANLFKEEIIRQALNGNQMVKDFSVMLNQEQNHDYVSPKNDLIFGGDNLDFLQNYNKSMKDKRTKKYVDSAIEMKTSENRRSKVRVFEEKNRRKLKIDNRKCSNVQKNDIIDSLFDKKFKVVVEKILHGLNDVLLILEKGTPEADGEEDYVKRFDRVKGFSSRFVRNYLYPLEQQLKCFEHGKPQTPNQKLITCYHLVCQGVQSYHNHLPTSVGKCAFEKMISLMSDLIKICDVHVGLIENLDESVSQEYIYSLKKKGEQLIPKLTEIFRSKSNESLLKSNNTRTTLVSKNAKSTKNNKNRKFQNRYAMYSSSNFYRKDVAFKKAMDQVSKKKFDVKSKYKTATFKHRPPVEKIEETNGNIFQNPKSFFAKRSSSIIRSSPVLSARIDDTVKTQIEVETLQPHTTPNDSKENISHDQIQTKLLQLVQNNSDVKCSSQEESREVRDMLHEYFRNKEGKQILQELADELQKEHAECKENVERKLSKTKLDVVENKTPDTARSKKEPIITITGPKNAKLICIKDENSEDEKSNTNHRKNVQDVGVKRAPLKLTRMPKNFRCLSFFEDSHAINIIQYKLEFRNACKNNPLYMKTTNLQPWLLMGKFSDSILDYAVLEVAKEIELNNIPDQVYQEEMQI</sequence>
<dbReference type="Proteomes" id="UP001154078">
    <property type="component" value="Chromosome 9"/>
</dbReference>
<evidence type="ECO:0000313" key="3">
    <source>
        <dbReference type="EMBL" id="CAH0563340.1"/>
    </source>
</evidence>
<keyword evidence="4" id="KW-1185">Reference proteome</keyword>